<protein>
    <recommendedName>
        <fullName evidence="3">AbrB/MazE/SpoVT family DNA-binding domain-containing protein</fullName>
    </recommendedName>
</protein>
<dbReference type="GeneID" id="56084327"/>
<name>A0A7D5SWK0_9EURY</name>
<dbReference type="OrthoDB" id="375826at2157"/>
<dbReference type="AlphaFoldDB" id="A0A7D5SWK0"/>
<dbReference type="Proteomes" id="UP000509346">
    <property type="component" value="Chromosome"/>
</dbReference>
<dbReference type="KEGG" id="hpel:HZS54_17020"/>
<evidence type="ECO:0000313" key="1">
    <source>
        <dbReference type="EMBL" id="QLH83227.1"/>
    </source>
</evidence>
<gene>
    <name evidence="1" type="ORF">HZS54_17020</name>
</gene>
<accession>A0A7D5SWK0</accession>
<dbReference type="EMBL" id="CP058909">
    <property type="protein sequence ID" value="QLH83227.1"/>
    <property type="molecule type" value="Genomic_DNA"/>
</dbReference>
<dbReference type="RefSeq" id="WP_179918277.1">
    <property type="nucleotide sequence ID" value="NZ_CP058909.1"/>
</dbReference>
<proteinExistence type="predicted"/>
<evidence type="ECO:0008006" key="3">
    <source>
        <dbReference type="Google" id="ProtNLM"/>
    </source>
</evidence>
<organism evidence="1 2">
    <name type="scientific">Halosimplex pelagicum</name>
    <dbReference type="NCBI Taxonomy" id="869886"/>
    <lineage>
        <taxon>Archaea</taxon>
        <taxon>Methanobacteriati</taxon>
        <taxon>Methanobacteriota</taxon>
        <taxon>Stenosarchaea group</taxon>
        <taxon>Halobacteria</taxon>
        <taxon>Halobacteriales</taxon>
        <taxon>Haloarculaceae</taxon>
        <taxon>Halosimplex</taxon>
    </lineage>
</organism>
<reference evidence="1 2" key="1">
    <citation type="submission" date="2020-07" db="EMBL/GenBank/DDBJ databases">
        <title>Halosimplex litoreum sp. nov. and Halosimplex rubrum sp. nov., isolated from different salt environments.</title>
        <authorList>
            <person name="Cui H."/>
        </authorList>
    </citation>
    <scope>NUCLEOTIDE SEQUENCE [LARGE SCALE GENOMIC DNA]</scope>
    <source>
        <strain evidence="1 2">R2</strain>
    </source>
</reference>
<sequence length="55" mass="5978">MSGQKQYSRTVTAQGPGTLGTSLPAGFVNEFGIEKGDELKIEDLDWDDGTITFRV</sequence>
<evidence type="ECO:0000313" key="2">
    <source>
        <dbReference type="Proteomes" id="UP000509346"/>
    </source>
</evidence>
<keyword evidence="2" id="KW-1185">Reference proteome</keyword>